<reference evidence="5 6" key="2">
    <citation type="submission" date="2018-10" db="EMBL/GenBank/DDBJ databases">
        <authorList>
            <consortium name="Pathogen Informatics"/>
        </authorList>
    </citation>
    <scope>NUCLEOTIDE SEQUENCE [LARGE SCALE GENOMIC DNA]</scope>
</reference>
<dbReference type="AlphaFoldDB" id="A0A0N4VLL6"/>
<dbReference type="InterPro" id="IPR031259">
    <property type="entry name" value="ILBP"/>
</dbReference>
<dbReference type="PANTHER" id="PTHR11955">
    <property type="entry name" value="FATTY ACID BINDING PROTEIN"/>
    <property type="match status" value="1"/>
</dbReference>
<evidence type="ECO:0000313" key="7">
    <source>
        <dbReference type="WBParaSite" id="EVEC_0001178401-mRNA-1"/>
    </source>
</evidence>
<organism evidence="7">
    <name type="scientific">Enterobius vermicularis</name>
    <name type="common">Human pinworm</name>
    <dbReference type="NCBI Taxonomy" id="51028"/>
    <lineage>
        <taxon>Eukaryota</taxon>
        <taxon>Metazoa</taxon>
        <taxon>Ecdysozoa</taxon>
        <taxon>Nematoda</taxon>
        <taxon>Chromadorea</taxon>
        <taxon>Rhabditida</taxon>
        <taxon>Spirurina</taxon>
        <taxon>Oxyuridomorpha</taxon>
        <taxon>Oxyuroidea</taxon>
        <taxon>Oxyuridae</taxon>
        <taxon>Enterobius</taxon>
    </lineage>
</organism>
<reference evidence="7" key="1">
    <citation type="submission" date="2017-02" db="UniProtKB">
        <authorList>
            <consortium name="WormBaseParasite"/>
        </authorList>
    </citation>
    <scope>IDENTIFICATION</scope>
</reference>
<accession>A0A0N4VLL6</accession>
<dbReference type="EMBL" id="UXUI01011536">
    <property type="protein sequence ID" value="VDD96311.1"/>
    <property type="molecule type" value="Genomic_DNA"/>
</dbReference>
<evidence type="ECO:0000256" key="1">
    <source>
        <dbReference type="ARBA" id="ARBA00008390"/>
    </source>
</evidence>
<dbReference type="InterPro" id="IPR012674">
    <property type="entry name" value="Calycin"/>
</dbReference>
<keyword evidence="2" id="KW-0446">Lipid-binding</keyword>
<dbReference type="STRING" id="51028.A0A0N4VLL6"/>
<evidence type="ECO:0000256" key="2">
    <source>
        <dbReference type="ARBA" id="ARBA00023121"/>
    </source>
</evidence>
<sequence length="156" mass="18458">MGEHSIMQLKAAADQQLNSLAQNFVGKWELEKSENFDAYLKELGINYFLRLLSRAIRNTLDISLVNDQWRIKVFSTFKNYEIKFVLDKEFQSKTIDGRPYKFLFHLDENGKLIEKETKIRDTDKDSVITRWVEGDQLIVLMESGDVNAKRFYRRIK</sequence>
<dbReference type="PROSITE" id="PS00214">
    <property type="entry name" value="FABP"/>
    <property type="match status" value="1"/>
</dbReference>
<dbReference type="PRINTS" id="PR00178">
    <property type="entry name" value="FATTYACIDBP"/>
</dbReference>
<dbReference type="CDD" id="cd00742">
    <property type="entry name" value="FABP"/>
    <property type="match status" value="1"/>
</dbReference>
<dbReference type="OrthoDB" id="412780at2759"/>
<comment type="similarity">
    <text evidence="1 3">Belongs to the calycin superfamily. Fatty-acid binding protein (FABP) family.</text>
</comment>
<dbReference type="InterPro" id="IPR000566">
    <property type="entry name" value="Lipocln_cytosolic_FA-bd_dom"/>
</dbReference>
<feature type="domain" description="Cytosolic fatty-acid binding proteins" evidence="4">
    <location>
        <begin position="26"/>
        <end position="43"/>
    </location>
</feature>
<evidence type="ECO:0000259" key="4">
    <source>
        <dbReference type="PROSITE" id="PS00214"/>
    </source>
</evidence>
<dbReference type="Proteomes" id="UP000274131">
    <property type="component" value="Unassembled WGS sequence"/>
</dbReference>
<dbReference type="GO" id="GO:0008289">
    <property type="term" value="F:lipid binding"/>
    <property type="evidence" value="ECO:0007669"/>
    <property type="project" value="UniProtKB-KW"/>
</dbReference>
<dbReference type="Pfam" id="PF00061">
    <property type="entry name" value="Lipocalin"/>
    <property type="match status" value="1"/>
</dbReference>
<evidence type="ECO:0000313" key="6">
    <source>
        <dbReference type="Proteomes" id="UP000274131"/>
    </source>
</evidence>
<keyword evidence="3" id="KW-0813">Transport</keyword>
<dbReference type="WBParaSite" id="EVEC_0001178401-mRNA-1">
    <property type="protein sequence ID" value="EVEC_0001178401-mRNA-1"/>
    <property type="gene ID" value="EVEC_0001178401"/>
</dbReference>
<dbReference type="SUPFAM" id="SSF50814">
    <property type="entry name" value="Lipocalins"/>
    <property type="match status" value="1"/>
</dbReference>
<protein>
    <submittedName>
        <fullName evidence="7">FABP domain-containing protein</fullName>
    </submittedName>
</protein>
<dbReference type="InterPro" id="IPR000463">
    <property type="entry name" value="Fatty_acid-bd"/>
</dbReference>
<evidence type="ECO:0000313" key="5">
    <source>
        <dbReference type="EMBL" id="VDD96311.1"/>
    </source>
</evidence>
<keyword evidence="6" id="KW-1185">Reference proteome</keyword>
<dbReference type="Gene3D" id="2.40.128.20">
    <property type="match status" value="1"/>
</dbReference>
<name>A0A0N4VLL6_ENTVE</name>
<proteinExistence type="inferred from homology"/>
<gene>
    <name evidence="5" type="ORF">EVEC_LOCUS11062</name>
</gene>
<evidence type="ECO:0000256" key="3">
    <source>
        <dbReference type="RuleBase" id="RU003696"/>
    </source>
</evidence>